<feature type="region of interest" description="Disordered" evidence="1">
    <location>
        <begin position="1"/>
        <end position="23"/>
    </location>
</feature>
<evidence type="ECO:0000313" key="3">
    <source>
        <dbReference type="EMBL" id="KUN99693.1"/>
    </source>
</evidence>
<organism evidence="3 4">
    <name type="scientific">Streptomyces caeruleatus</name>
    <dbReference type="NCBI Taxonomy" id="661399"/>
    <lineage>
        <taxon>Bacteria</taxon>
        <taxon>Bacillati</taxon>
        <taxon>Actinomycetota</taxon>
        <taxon>Actinomycetes</taxon>
        <taxon>Kitasatosporales</taxon>
        <taxon>Streptomycetaceae</taxon>
        <taxon>Streptomyces</taxon>
    </lineage>
</organism>
<dbReference type="InterPro" id="IPR044927">
    <property type="entry name" value="Endonuclea_NS_2"/>
</dbReference>
<dbReference type="Proteomes" id="UP000053429">
    <property type="component" value="Unassembled WGS sequence"/>
</dbReference>
<dbReference type="InterPro" id="IPR006624">
    <property type="entry name" value="Beta-propeller_rpt_TECPR"/>
</dbReference>
<sequence>MADSEFDPETDPDPTPNSDLGYGAELAVTGKGAVYALAADHTSVWQREGDGTDWTRIGGPADSIRAGRAGLFAINPQTREVFKYAGEPDSWTRVGDPSADVVVNGDDVYRAAADHSGVFKWSRKSGDWERIGDSAQRLFLGEAGLFATSPADGAIHKYGGEPGKWERVGGPGSTFAVDNDDLYGVAPDGSAVFRWKQDKRDRTAWEKIGGPARELYAGGAGLYATNPADGALHKYDGEPGRWHAAGSAGAVFAVNDKHAIGLSPDRGAFFQSEGQGEPWKYIGGPSSELQELKDEQTLLQERGQEYVDEFRRARDLERMSLSEWLRKEGLGVLLDVIGVNDVEQCLSAATSFEVDVSSLSKCLLAAARPVAVIRALTKYDKVGGAVRKAVKTLPRYPKEAARARDALNDARKILDKVKEKPEERDYKPQVFDCRVGGRGWQDLGHSDPANGDRPTGITACLDKSYLAEQPGSPTNVKQVKPPAYDWARRTMAYHDNFPLRFWRNACHLLGNQLGGSGLDLRNLSTCTRAANASPIARNDPGLPQHMLTFETRVRNAVDAGQVVWYQVTPKYSGARTSPVTYEMTARGLTPEGGTGLVLDEVVPNSAYSNKFRSYFNLGLVTDRVGLPVPSPGTP</sequence>
<dbReference type="OrthoDB" id="4981820at2"/>
<accession>A0A101TWL1</accession>
<protein>
    <recommendedName>
        <fullName evidence="2">Type VII secretion system protein EssD-like domain-containing protein</fullName>
    </recommendedName>
</protein>
<dbReference type="SMART" id="SM00706">
    <property type="entry name" value="TECPR"/>
    <property type="match status" value="4"/>
</dbReference>
<dbReference type="AlphaFoldDB" id="A0A101TWL1"/>
<dbReference type="InterPro" id="IPR044929">
    <property type="entry name" value="DNA/RNA_non-sp_Endonuclease_sf"/>
</dbReference>
<name>A0A101TWL1_9ACTN</name>
<evidence type="ECO:0000256" key="1">
    <source>
        <dbReference type="SAM" id="MobiDB-lite"/>
    </source>
</evidence>
<proteinExistence type="predicted"/>
<gene>
    <name evidence="3" type="ORF">AQJ67_25310</name>
</gene>
<keyword evidence="4" id="KW-1185">Reference proteome</keyword>
<dbReference type="Gene3D" id="3.40.570.10">
    <property type="entry name" value="Extracellular Endonuclease, subunit A"/>
    <property type="match status" value="1"/>
</dbReference>
<dbReference type="RefSeq" id="WP_062721395.1">
    <property type="nucleotide sequence ID" value="NZ_KQ948931.1"/>
</dbReference>
<comment type="caution">
    <text evidence="3">The sequence shown here is derived from an EMBL/GenBank/DDBJ whole genome shotgun (WGS) entry which is preliminary data.</text>
</comment>
<feature type="compositionally biased region" description="Acidic residues" evidence="1">
    <location>
        <begin position="1"/>
        <end position="12"/>
    </location>
</feature>
<dbReference type="EMBL" id="LMWY01000031">
    <property type="protein sequence ID" value="KUN99693.1"/>
    <property type="molecule type" value="Genomic_DNA"/>
</dbReference>
<evidence type="ECO:0000313" key="4">
    <source>
        <dbReference type="Proteomes" id="UP000053429"/>
    </source>
</evidence>
<reference evidence="3 4" key="1">
    <citation type="submission" date="2015-10" db="EMBL/GenBank/DDBJ databases">
        <title>Draft genome sequence of Streptomyces caeruleatus NRRL B-24802, type strain for the species Streptomyces caeruleatus.</title>
        <authorList>
            <person name="Ruckert C."/>
            <person name="Winkler A."/>
            <person name="Kalinowski J."/>
            <person name="Kampfer P."/>
            <person name="Glaeser S."/>
        </authorList>
    </citation>
    <scope>NUCLEOTIDE SEQUENCE [LARGE SCALE GENOMIC DNA]</scope>
    <source>
        <strain evidence="3 4">NRRL B-24802</strain>
    </source>
</reference>
<dbReference type="SUPFAM" id="SSF63825">
    <property type="entry name" value="YWTD domain"/>
    <property type="match status" value="1"/>
</dbReference>
<evidence type="ECO:0000259" key="2">
    <source>
        <dbReference type="Pfam" id="PF13930"/>
    </source>
</evidence>
<dbReference type="STRING" id="661399.AQJ67_25310"/>
<feature type="domain" description="Type VII secretion system protein EssD-like" evidence="2">
    <location>
        <begin position="503"/>
        <end position="585"/>
    </location>
</feature>
<dbReference type="Pfam" id="PF13930">
    <property type="entry name" value="Endonuclea_NS_2"/>
    <property type="match status" value="1"/>
</dbReference>